<dbReference type="Proteomes" id="UP000284403">
    <property type="component" value="Unassembled WGS sequence"/>
</dbReference>
<gene>
    <name evidence="2" type="ORF">Tco025E_05813</name>
</gene>
<dbReference type="EMBL" id="MKKU01000346">
    <property type="protein sequence ID" value="RNF14889.1"/>
    <property type="molecule type" value="Genomic_DNA"/>
</dbReference>
<sequence>MQTPTPSRKASTALLACGGAAGSSVRRPRGSDDDAGPLVAGDTEDEFGQFFEAMAAPGAAAAGGKTAPASSFNGHASTPLRGAGDGEEPPAPTATSLAVKNGRKKASQYDHATDGAQLLPETPALIASSSPTIHRLGGRCTTSVEGNSSAPERGATMSPASLEVSGADERSVGSCTSGHIHAPPAPDRGPKPAHTAALMGPDTHRLGSPPHNDGAGENVTALRPPPRLSSASGETEGSDSGARAAHLQGSVEPVERADSASPATPPPNAVGPEVDDDDDEFGEFVEVALGPGAGPPPHAMEEAKRQPVNEVARREEDRRDEDGADGGGDEEEEEEEWSAFADAVAPSHPQLRRVASAEDARSPECAGQFVFHRDLDVAAVARHLRELTGCVLERERGRSHGGVTEQAPPDAVCRRGGEPKARRSRGELLLAVMESLSFTRLGAAAVADGATPPLGSSVGGPTTSPAPHNLPGWLPSFGERCGGGGETPQPQPKPLTLSLVDPIVALRISDRRTPHRREQLESVLLQASQLRLHAVPVSEAIAKARELATEYQQQLQQRREKEEGHSNVENGSVWEIHPTLPTPCIGGSLFPAPSLRLPL</sequence>
<evidence type="ECO:0000313" key="3">
    <source>
        <dbReference type="Proteomes" id="UP000284403"/>
    </source>
</evidence>
<evidence type="ECO:0000313" key="2">
    <source>
        <dbReference type="EMBL" id="RNF14889.1"/>
    </source>
</evidence>
<feature type="compositionally biased region" description="Low complexity" evidence="1">
    <location>
        <begin position="10"/>
        <end position="24"/>
    </location>
</feature>
<evidence type="ECO:0000256" key="1">
    <source>
        <dbReference type="SAM" id="MobiDB-lite"/>
    </source>
</evidence>
<dbReference type="OrthoDB" id="253139at2759"/>
<dbReference type="AlphaFoldDB" id="A0A3R7LI34"/>
<feature type="region of interest" description="Disordered" evidence="1">
    <location>
        <begin position="130"/>
        <end position="356"/>
    </location>
</feature>
<name>A0A3R7LI34_9TRYP</name>
<dbReference type="GeneID" id="40319424"/>
<proteinExistence type="predicted"/>
<feature type="region of interest" description="Disordered" evidence="1">
    <location>
        <begin position="1"/>
        <end position="42"/>
    </location>
</feature>
<feature type="compositionally biased region" description="Acidic residues" evidence="1">
    <location>
        <begin position="322"/>
        <end position="337"/>
    </location>
</feature>
<feature type="region of interest" description="Disordered" evidence="1">
    <location>
        <begin position="59"/>
        <end position="117"/>
    </location>
</feature>
<reference evidence="2 3" key="1">
    <citation type="journal article" date="2018" name="BMC Genomics">
        <title>Genomic comparison of Trypanosoma conorhini and Trypanosoma rangeli to Trypanosoma cruzi strains of high and low virulence.</title>
        <authorList>
            <person name="Bradwell K.R."/>
            <person name="Koparde V.N."/>
            <person name="Matveyev A.V."/>
            <person name="Serrano M.G."/>
            <person name="Alves J.M."/>
            <person name="Parikh H."/>
            <person name="Huang B."/>
            <person name="Lee V."/>
            <person name="Espinosa-Alvarez O."/>
            <person name="Ortiz P.A."/>
            <person name="Costa-Martins A.G."/>
            <person name="Teixeira M.M."/>
            <person name="Buck G.A."/>
        </authorList>
    </citation>
    <scope>NUCLEOTIDE SEQUENCE [LARGE SCALE GENOMIC DNA]</scope>
    <source>
        <strain evidence="2 3">025E</strain>
    </source>
</reference>
<feature type="compositionally biased region" description="Polar residues" evidence="1">
    <location>
        <begin position="140"/>
        <end position="150"/>
    </location>
</feature>
<keyword evidence="3" id="KW-1185">Reference proteome</keyword>
<feature type="compositionally biased region" description="Acidic residues" evidence="1">
    <location>
        <begin position="273"/>
        <end position="283"/>
    </location>
</feature>
<comment type="caution">
    <text evidence="2">The sequence shown here is derived from an EMBL/GenBank/DDBJ whole genome shotgun (WGS) entry which is preliminary data.</text>
</comment>
<feature type="compositionally biased region" description="Low complexity" evidence="1">
    <location>
        <begin position="59"/>
        <end position="69"/>
    </location>
</feature>
<accession>A0A3R7LI34</accession>
<feature type="region of interest" description="Disordered" evidence="1">
    <location>
        <begin position="398"/>
        <end position="419"/>
    </location>
</feature>
<feature type="compositionally biased region" description="Basic and acidic residues" evidence="1">
    <location>
        <begin position="299"/>
        <end position="321"/>
    </location>
</feature>
<dbReference type="RefSeq" id="XP_029227304.1">
    <property type="nucleotide sequence ID" value="XM_029372703.1"/>
</dbReference>
<organism evidence="2 3">
    <name type="scientific">Trypanosoma conorhini</name>
    <dbReference type="NCBI Taxonomy" id="83891"/>
    <lineage>
        <taxon>Eukaryota</taxon>
        <taxon>Discoba</taxon>
        <taxon>Euglenozoa</taxon>
        <taxon>Kinetoplastea</taxon>
        <taxon>Metakinetoplastina</taxon>
        <taxon>Trypanosomatida</taxon>
        <taxon>Trypanosomatidae</taxon>
        <taxon>Trypanosoma</taxon>
    </lineage>
</organism>
<protein>
    <submittedName>
        <fullName evidence="2">Uncharacterized protein</fullName>
    </submittedName>
</protein>